<keyword evidence="1 3" id="KW-0853">WD repeat</keyword>
<feature type="repeat" description="WD" evidence="3">
    <location>
        <begin position="191"/>
        <end position="232"/>
    </location>
</feature>
<dbReference type="SUPFAM" id="SSF50978">
    <property type="entry name" value="WD40 repeat-like"/>
    <property type="match status" value="1"/>
</dbReference>
<dbReference type="PROSITE" id="PS50082">
    <property type="entry name" value="WD_REPEATS_2"/>
    <property type="match status" value="7"/>
</dbReference>
<dbReference type="EMBL" id="PVWO01000405">
    <property type="protein sequence ID" value="PSB50284.1"/>
    <property type="molecule type" value="Genomic_DNA"/>
</dbReference>
<sequence length="487" mass="54137">MPDLVTATLPDRTLSQIVQSDRIIPVERTIEILLALLQTRINTSEIHGQITPDRVVIVAEHPVRVQILPADDLRADPEFSAPEVLNRKFSDRSDLYSIGLIAIYLLTGTRPFQLFDTANRCWVWQDYWQIERTTSRINIRQLAAILDRAIELDPDLRFSSAREMMVAIRDCYPALVPTLPSWECCHILTGHAGLFAAIKTIAISPDLPIVATGSEDTTIRLWNIDTGEGLGILTGHQQSIDTIVFHPHKSGLLYSSGKDSLIKLWNIKTAAELISIDSQQAKINCLAISPDGKLLISASRDRTIKIWYLGLTDEHSIDNLIAIETHQLSVNAIAFNPIASEVKFASVSSDRRVMLWGMDSKTPLSILTAHTQAVKTLAFSPDGKVLATAGDDGSIHIWDLEHRQLTQTLSAHRWTISGLAFCANDNTLISASWDGNLKFWQIDTGREIECLATHEAEVLAVAVCRSRGAIVTASRDRTAKIWKKVYN</sequence>
<dbReference type="InterPro" id="IPR036322">
    <property type="entry name" value="WD40_repeat_dom_sf"/>
</dbReference>
<evidence type="ECO:0000256" key="2">
    <source>
        <dbReference type="ARBA" id="ARBA00022737"/>
    </source>
</evidence>
<protein>
    <recommendedName>
        <fullName evidence="4">Protein kinase domain-containing protein</fullName>
    </recommendedName>
</protein>
<dbReference type="InterPro" id="IPR020472">
    <property type="entry name" value="WD40_PAC1"/>
</dbReference>
<reference evidence="5 6" key="1">
    <citation type="submission" date="2018-03" db="EMBL/GenBank/DDBJ databases">
        <title>The ancient ancestry and fast evolution of plastids.</title>
        <authorList>
            <person name="Moore K.R."/>
            <person name="Magnabosco C."/>
            <person name="Momper L."/>
            <person name="Gold D.A."/>
            <person name="Bosak T."/>
            <person name="Fournier G.P."/>
        </authorList>
    </citation>
    <scope>NUCLEOTIDE SEQUENCE [LARGE SCALE GENOMIC DNA]</scope>
    <source>
        <strain evidence="5 6">CCALA 037</strain>
    </source>
</reference>
<dbReference type="Proteomes" id="UP000238937">
    <property type="component" value="Unassembled WGS sequence"/>
</dbReference>
<dbReference type="SUPFAM" id="SSF56112">
    <property type="entry name" value="Protein kinase-like (PK-like)"/>
    <property type="match status" value="1"/>
</dbReference>
<dbReference type="InterPro" id="IPR001680">
    <property type="entry name" value="WD40_rpt"/>
</dbReference>
<feature type="repeat" description="WD" evidence="3">
    <location>
        <begin position="451"/>
        <end position="487"/>
    </location>
</feature>
<dbReference type="GO" id="GO:0005524">
    <property type="term" value="F:ATP binding"/>
    <property type="evidence" value="ECO:0007669"/>
    <property type="project" value="InterPro"/>
</dbReference>
<dbReference type="PANTHER" id="PTHR19879:SF9">
    <property type="entry name" value="TRANSCRIPTION INITIATION FACTOR TFIID SUBUNIT 5"/>
    <property type="match status" value="1"/>
</dbReference>
<dbReference type="PRINTS" id="PR00320">
    <property type="entry name" value="GPROTEINBRPT"/>
</dbReference>
<dbReference type="InterPro" id="IPR015943">
    <property type="entry name" value="WD40/YVTN_repeat-like_dom_sf"/>
</dbReference>
<dbReference type="Gene3D" id="2.130.10.10">
    <property type="entry name" value="YVTN repeat-like/Quinoprotein amine dehydrogenase"/>
    <property type="match status" value="2"/>
</dbReference>
<comment type="caution">
    <text evidence="5">The sequence shown here is derived from an EMBL/GenBank/DDBJ whole genome shotgun (WGS) entry which is preliminary data.</text>
</comment>
<gene>
    <name evidence="5" type="ORF">C7B77_22960</name>
</gene>
<proteinExistence type="predicted"/>
<dbReference type="InterPro" id="IPR011009">
    <property type="entry name" value="Kinase-like_dom_sf"/>
</dbReference>
<feature type="repeat" description="WD" evidence="3">
    <location>
        <begin position="367"/>
        <end position="408"/>
    </location>
</feature>
<dbReference type="SMART" id="SM00320">
    <property type="entry name" value="WD40"/>
    <property type="match status" value="7"/>
</dbReference>
<dbReference type="PROSITE" id="PS50294">
    <property type="entry name" value="WD_REPEATS_REGION"/>
    <property type="match status" value="6"/>
</dbReference>
<keyword evidence="2" id="KW-0677">Repeat</keyword>
<dbReference type="InterPro" id="IPR019775">
    <property type="entry name" value="WD40_repeat_CS"/>
</dbReference>
<organism evidence="5 6">
    <name type="scientific">Chamaesiphon polymorphus CCALA 037</name>
    <dbReference type="NCBI Taxonomy" id="2107692"/>
    <lineage>
        <taxon>Bacteria</taxon>
        <taxon>Bacillati</taxon>
        <taxon>Cyanobacteriota</taxon>
        <taxon>Cyanophyceae</taxon>
        <taxon>Gomontiellales</taxon>
        <taxon>Chamaesiphonaceae</taxon>
        <taxon>Chamaesiphon</taxon>
    </lineage>
</organism>
<dbReference type="PANTHER" id="PTHR19879">
    <property type="entry name" value="TRANSCRIPTION INITIATION FACTOR TFIID"/>
    <property type="match status" value="1"/>
</dbReference>
<evidence type="ECO:0000313" key="6">
    <source>
        <dbReference type="Proteomes" id="UP000238937"/>
    </source>
</evidence>
<keyword evidence="6" id="KW-1185">Reference proteome</keyword>
<dbReference type="PROSITE" id="PS50011">
    <property type="entry name" value="PROTEIN_KINASE_DOM"/>
    <property type="match status" value="1"/>
</dbReference>
<feature type="repeat" description="WD" evidence="3">
    <location>
        <begin position="276"/>
        <end position="307"/>
    </location>
</feature>
<evidence type="ECO:0000259" key="4">
    <source>
        <dbReference type="PROSITE" id="PS50011"/>
    </source>
</evidence>
<dbReference type="PROSITE" id="PS00678">
    <property type="entry name" value="WD_REPEATS_1"/>
    <property type="match status" value="3"/>
</dbReference>
<dbReference type="Gene3D" id="1.10.510.10">
    <property type="entry name" value="Transferase(Phosphotransferase) domain 1"/>
    <property type="match status" value="1"/>
</dbReference>
<evidence type="ECO:0000256" key="3">
    <source>
        <dbReference type="PROSITE-ProRule" id="PRU00221"/>
    </source>
</evidence>
<dbReference type="InterPro" id="IPR000719">
    <property type="entry name" value="Prot_kinase_dom"/>
</dbReference>
<feature type="repeat" description="WD" evidence="3">
    <location>
        <begin position="323"/>
        <end position="366"/>
    </location>
</feature>
<evidence type="ECO:0000313" key="5">
    <source>
        <dbReference type="EMBL" id="PSB50284.1"/>
    </source>
</evidence>
<accession>A0A2T1FZ63</accession>
<dbReference type="CDD" id="cd00200">
    <property type="entry name" value="WD40"/>
    <property type="match status" value="1"/>
</dbReference>
<dbReference type="GO" id="GO:0004672">
    <property type="term" value="F:protein kinase activity"/>
    <property type="evidence" value="ECO:0007669"/>
    <property type="project" value="InterPro"/>
</dbReference>
<feature type="domain" description="Protein kinase" evidence="4">
    <location>
        <begin position="1"/>
        <end position="175"/>
    </location>
</feature>
<feature type="repeat" description="WD" evidence="3">
    <location>
        <begin position="409"/>
        <end position="450"/>
    </location>
</feature>
<dbReference type="OrthoDB" id="494465at2"/>
<evidence type="ECO:0000256" key="1">
    <source>
        <dbReference type="ARBA" id="ARBA00022574"/>
    </source>
</evidence>
<dbReference type="AlphaFoldDB" id="A0A2T1FZ63"/>
<dbReference type="Pfam" id="PF00400">
    <property type="entry name" value="WD40"/>
    <property type="match status" value="6"/>
</dbReference>
<name>A0A2T1FZ63_9CYAN</name>
<feature type="repeat" description="WD" evidence="3">
    <location>
        <begin position="233"/>
        <end position="275"/>
    </location>
</feature>